<dbReference type="InterPro" id="IPR000531">
    <property type="entry name" value="Beta-barrel_TonB"/>
</dbReference>
<dbReference type="Gene3D" id="2.40.170.20">
    <property type="entry name" value="TonB-dependent receptor, beta-barrel domain"/>
    <property type="match status" value="1"/>
</dbReference>
<evidence type="ECO:0000256" key="6">
    <source>
        <dbReference type="ARBA" id="ARBA00022692"/>
    </source>
</evidence>
<feature type="domain" description="TonB-dependent receptor-like beta-barrel" evidence="17">
    <location>
        <begin position="196"/>
        <end position="634"/>
    </location>
</feature>
<evidence type="ECO:0000256" key="10">
    <source>
        <dbReference type="ARBA" id="ARBA00023077"/>
    </source>
</evidence>
<feature type="region of interest" description="Disordered" evidence="16">
    <location>
        <begin position="1"/>
        <end position="31"/>
    </location>
</feature>
<evidence type="ECO:0000256" key="5">
    <source>
        <dbReference type="ARBA" id="ARBA00022496"/>
    </source>
</evidence>
<evidence type="ECO:0000313" key="19">
    <source>
        <dbReference type="EMBL" id="XBO73207.1"/>
    </source>
</evidence>
<organism evidence="19">
    <name type="scientific">Halomonas sp. RT37</name>
    <dbReference type="NCBI Taxonomy" id="2950872"/>
    <lineage>
        <taxon>Bacteria</taxon>
        <taxon>Pseudomonadati</taxon>
        <taxon>Pseudomonadota</taxon>
        <taxon>Gammaproteobacteria</taxon>
        <taxon>Oceanospirillales</taxon>
        <taxon>Halomonadaceae</taxon>
        <taxon>Halomonas</taxon>
    </lineage>
</organism>
<dbReference type="GO" id="GO:0038023">
    <property type="term" value="F:signaling receptor activity"/>
    <property type="evidence" value="ECO:0007669"/>
    <property type="project" value="InterPro"/>
</dbReference>
<evidence type="ECO:0000256" key="2">
    <source>
        <dbReference type="ARBA" id="ARBA00009810"/>
    </source>
</evidence>
<dbReference type="GO" id="GO:0015891">
    <property type="term" value="P:siderophore transport"/>
    <property type="evidence" value="ECO:0007669"/>
    <property type="project" value="InterPro"/>
</dbReference>
<proteinExistence type="inferred from homology"/>
<dbReference type="EMBL" id="CP098827">
    <property type="protein sequence ID" value="XBO73207.1"/>
    <property type="molecule type" value="Genomic_DNA"/>
</dbReference>
<evidence type="ECO:0000256" key="16">
    <source>
        <dbReference type="SAM" id="MobiDB-lite"/>
    </source>
</evidence>
<keyword evidence="5" id="KW-0410">Iron transport</keyword>
<keyword evidence="10 15" id="KW-0798">TonB box</keyword>
<sequence>MTVTGQAATKTDTPFLETPQATSTVSAEQIERRGAQTVQRALDYTPGVYTNQLGSSNRYDYLVLRGFSDGSLSNTFLDGLKLMGDTNSFSSLKVDPWMLESIEVVKGPASVLYGRASPGGLVALTSKRPEFSDSPTGEVQVGFGNNEQQRAAFDVTGSVDEGQRAAFRLTGIARSSDTQFDQVEEESYAIAPSLTWDITDATTLNLNAYVSREPEGGYHAGLPYDGTVTSHAGGNIDNTFFEGEDDYDNFERDQTLLGYELEHRFGNGITARQKLKYLESDVEMDQVYAYGWANDTELNRYYSGADEDLEAWTVDNQLEANFSTGGFEHRVLTGFDYQTRENDVVWSGGTFPNIDAFNPSYGAGPIGDIVVTTREKHELDQTGVYLQDQISWDRWHLTLGGRYDWVDIENTNLDSGDSSDLDETQFSGRAGLLYAFDNGVSPYASYSTAFTPTSFVDASGDLLEPMEGEQVETGLKYQPLGTQDQYSIALFHITQENVATKEQPTDPYRAVGEIESQGIELEARTQLTEALSLQAGYAYTDITYAESDDPSEEGNDAIYSPKHIASVWGYYDFLKGPLAGLNTGLGVRYHADIQADRDNTKSVPDYTLVDATLGYDFSQVGLTNVSGRLNVSNLLDEDYVASCNSLEFCYFGAERSVSATLSYRF</sequence>
<keyword evidence="3 14" id="KW-0813">Transport</keyword>
<evidence type="ECO:0000259" key="18">
    <source>
        <dbReference type="Pfam" id="PF07715"/>
    </source>
</evidence>
<keyword evidence="7" id="KW-0732">Signal</keyword>
<dbReference type="GO" id="GO:0009279">
    <property type="term" value="C:cell outer membrane"/>
    <property type="evidence" value="ECO:0007669"/>
    <property type="project" value="UniProtKB-SubCell"/>
</dbReference>
<evidence type="ECO:0000256" key="8">
    <source>
        <dbReference type="ARBA" id="ARBA00023004"/>
    </source>
</evidence>
<evidence type="ECO:0000256" key="12">
    <source>
        <dbReference type="ARBA" id="ARBA00023170"/>
    </source>
</evidence>
<keyword evidence="8" id="KW-0408">Iron</keyword>
<keyword evidence="12 19" id="KW-0675">Receptor</keyword>
<dbReference type="InterPro" id="IPR037066">
    <property type="entry name" value="Plug_dom_sf"/>
</dbReference>
<evidence type="ECO:0000256" key="7">
    <source>
        <dbReference type="ARBA" id="ARBA00022729"/>
    </source>
</evidence>
<gene>
    <name evidence="19" type="ORF">NFG58_15785</name>
</gene>
<name>A0AAU7KP19_9GAMM</name>
<keyword evidence="4 14" id="KW-1134">Transmembrane beta strand</keyword>
<keyword evidence="6 14" id="KW-0812">Transmembrane</keyword>
<dbReference type="CDD" id="cd01347">
    <property type="entry name" value="ligand_gated_channel"/>
    <property type="match status" value="1"/>
</dbReference>
<evidence type="ECO:0000256" key="9">
    <source>
        <dbReference type="ARBA" id="ARBA00023065"/>
    </source>
</evidence>
<dbReference type="PANTHER" id="PTHR32552">
    <property type="entry name" value="FERRICHROME IRON RECEPTOR-RELATED"/>
    <property type="match status" value="1"/>
</dbReference>
<evidence type="ECO:0000256" key="11">
    <source>
        <dbReference type="ARBA" id="ARBA00023136"/>
    </source>
</evidence>
<dbReference type="Gene3D" id="2.170.130.10">
    <property type="entry name" value="TonB-dependent receptor, plug domain"/>
    <property type="match status" value="1"/>
</dbReference>
<dbReference type="RefSeq" id="WP_348828143.1">
    <property type="nucleotide sequence ID" value="NZ_CP098827.1"/>
</dbReference>
<dbReference type="GO" id="GO:0015344">
    <property type="term" value="F:siderophore uptake transmembrane transporter activity"/>
    <property type="evidence" value="ECO:0007669"/>
    <property type="project" value="TreeGrafter"/>
</dbReference>
<dbReference type="InterPro" id="IPR010105">
    <property type="entry name" value="TonB_sidphr_rcpt"/>
</dbReference>
<dbReference type="AlphaFoldDB" id="A0AAU7KP19"/>
<reference evidence="19" key="1">
    <citation type="submission" date="2022-06" db="EMBL/GenBank/DDBJ databases">
        <title>A novel DMS-producing enzyme.</title>
        <authorList>
            <person name="Zhang Y."/>
        </authorList>
    </citation>
    <scope>NUCLEOTIDE SEQUENCE</scope>
    <source>
        <strain evidence="19">RT37</strain>
    </source>
</reference>
<dbReference type="SUPFAM" id="SSF56935">
    <property type="entry name" value="Porins"/>
    <property type="match status" value="1"/>
</dbReference>
<evidence type="ECO:0000259" key="17">
    <source>
        <dbReference type="Pfam" id="PF00593"/>
    </source>
</evidence>
<protein>
    <submittedName>
        <fullName evidence="19">TonB-dependent siderophore receptor</fullName>
    </submittedName>
</protein>
<dbReference type="Pfam" id="PF00593">
    <property type="entry name" value="TonB_dep_Rec_b-barrel"/>
    <property type="match status" value="1"/>
</dbReference>
<evidence type="ECO:0000256" key="3">
    <source>
        <dbReference type="ARBA" id="ARBA00022448"/>
    </source>
</evidence>
<feature type="compositionally biased region" description="Polar residues" evidence="16">
    <location>
        <begin position="1"/>
        <end position="12"/>
    </location>
</feature>
<evidence type="ECO:0000256" key="15">
    <source>
        <dbReference type="RuleBase" id="RU003357"/>
    </source>
</evidence>
<dbReference type="Pfam" id="PF07715">
    <property type="entry name" value="Plug"/>
    <property type="match status" value="1"/>
</dbReference>
<evidence type="ECO:0000256" key="14">
    <source>
        <dbReference type="PROSITE-ProRule" id="PRU01360"/>
    </source>
</evidence>
<keyword evidence="11 14" id="KW-0472">Membrane</keyword>
<dbReference type="InterPro" id="IPR012910">
    <property type="entry name" value="Plug_dom"/>
</dbReference>
<dbReference type="FunFam" id="2.170.130.10:FF:000001">
    <property type="entry name" value="Catecholate siderophore TonB-dependent receptor"/>
    <property type="match status" value="1"/>
</dbReference>
<dbReference type="InterPro" id="IPR039426">
    <property type="entry name" value="TonB-dep_rcpt-like"/>
</dbReference>
<dbReference type="NCBIfam" id="TIGR01783">
    <property type="entry name" value="TonB-siderophor"/>
    <property type="match status" value="1"/>
</dbReference>
<dbReference type="PROSITE" id="PS52016">
    <property type="entry name" value="TONB_DEPENDENT_REC_3"/>
    <property type="match status" value="1"/>
</dbReference>
<feature type="domain" description="TonB-dependent receptor plug" evidence="18">
    <location>
        <begin position="17"/>
        <end position="120"/>
    </location>
</feature>
<dbReference type="PANTHER" id="PTHR32552:SF68">
    <property type="entry name" value="FERRICHROME OUTER MEMBRANE TRANSPORTER_PHAGE RECEPTOR"/>
    <property type="match status" value="1"/>
</dbReference>
<evidence type="ECO:0000256" key="4">
    <source>
        <dbReference type="ARBA" id="ARBA00022452"/>
    </source>
</evidence>
<evidence type="ECO:0000256" key="1">
    <source>
        <dbReference type="ARBA" id="ARBA00004571"/>
    </source>
</evidence>
<accession>A0AAU7KP19</accession>
<comment type="subcellular location">
    <subcellularLocation>
        <location evidence="1 14">Cell outer membrane</location>
        <topology evidence="1 14">Multi-pass membrane protein</topology>
    </subcellularLocation>
</comment>
<dbReference type="FunFam" id="2.40.170.20:FF:000005">
    <property type="entry name" value="TonB-dependent siderophore receptor"/>
    <property type="match status" value="1"/>
</dbReference>
<comment type="similarity">
    <text evidence="2 14 15">Belongs to the TonB-dependent receptor family.</text>
</comment>
<keyword evidence="13 14" id="KW-0998">Cell outer membrane</keyword>
<evidence type="ECO:0000256" key="13">
    <source>
        <dbReference type="ARBA" id="ARBA00023237"/>
    </source>
</evidence>
<dbReference type="InterPro" id="IPR036942">
    <property type="entry name" value="Beta-barrel_TonB_sf"/>
</dbReference>
<keyword evidence="9" id="KW-0406">Ion transport</keyword>